<sequence length="130" mass="14553">KRPADSLFTPKKGRDIIEQMGDVGRQQRVLAQKAGQVVDRLAAENAALRAQIAKLATDLDASKPYTKKKVKENPNDGFATLQAIVEPQRASERAPKRRRANEPVIDEEVLQEAQDTIIHGLERIRDLEEC</sequence>
<feature type="coiled-coil region" evidence="1">
    <location>
        <begin position="31"/>
        <end position="58"/>
    </location>
</feature>
<proteinExistence type="predicted"/>
<evidence type="ECO:0000313" key="3">
    <source>
        <dbReference type="Proteomes" id="UP001301769"/>
    </source>
</evidence>
<dbReference type="Proteomes" id="UP001301769">
    <property type="component" value="Unassembled WGS sequence"/>
</dbReference>
<dbReference type="AlphaFoldDB" id="A0AAN6Y0T6"/>
<evidence type="ECO:0008006" key="4">
    <source>
        <dbReference type="Google" id="ProtNLM"/>
    </source>
</evidence>
<feature type="non-terminal residue" evidence="2">
    <location>
        <position position="1"/>
    </location>
</feature>
<evidence type="ECO:0000313" key="2">
    <source>
        <dbReference type="EMBL" id="KAK4210513.1"/>
    </source>
</evidence>
<name>A0AAN6Y0T6_9PEZI</name>
<comment type="caution">
    <text evidence="2">The sequence shown here is derived from an EMBL/GenBank/DDBJ whole genome shotgun (WGS) entry which is preliminary data.</text>
</comment>
<protein>
    <recommendedName>
        <fullName evidence="4">Transposase</fullName>
    </recommendedName>
</protein>
<accession>A0AAN6Y0T6</accession>
<evidence type="ECO:0000256" key="1">
    <source>
        <dbReference type="SAM" id="Coils"/>
    </source>
</evidence>
<dbReference type="EMBL" id="MU858173">
    <property type="protein sequence ID" value="KAK4210513.1"/>
    <property type="molecule type" value="Genomic_DNA"/>
</dbReference>
<organism evidence="2 3">
    <name type="scientific">Rhypophila decipiens</name>
    <dbReference type="NCBI Taxonomy" id="261697"/>
    <lineage>
        <taxon>Eukaryota</taxon>
        <taxon>Fungi</taxon>
        <taxon>Dikarya</taxon>
        <taxon>Ascomycota</taxon>
        <taxon>Pezizomycotina</taxon>
        <taxon>Sordariomycetes</taxon>
        <taxon>Sordariomycetidae</taxon>
        <taxon>Sordariales</taxon>
        <taxon>Naviculisporaceae</taxon>
        <taxon>Rhypophila</taxon>
    </lineage>
</organism>
<gene>
    <name evidence="2" type="ORF">QBC37DRAFT_428699</name>
</gene>
<reference evidence="2" key="2">
    <citation type="submission" date="2023-05" db="EMBL/GenBank/DDBJ databases">
        <authorList>
            <consortium name="Lawrence Berkeley National Laboratory"/>
            <person name="Steindorff A."/>
            <person name="Hensen N."/>
            <person name="Bonometti L."/>
            <person name="Westerberg I."/>
            <person name="Brannstrom I.O."/>
            <person name="Guillou S."/>
            <person name="Cros-Aarteil S."/>
            <person name="Calhoun S."/>
            <person name="Haridas S."/>
            <person name="Kuo A."/>
            <person name="Mondo S."/>
            <person name="Pangilinan J."/>
            <person name="Riley R."/>
            <person name="Labutti K."/>
            <person name="Andreopoulos B."/>
            <person name="Lipzen A."/>
            <person name="Chen C."/>
            <person name="Yanf M."/>
            <person name="Daum C."/>
            <person name="Ng V."/>
            <person name="Clum A."/>
            <person name="Ohm R."/>
            <person name="Martin F."/>
            <person name="Silar P."/>
            <person name="Natvig D."/>
            <person name="Lalanne C."/>
            <person name="Gautier V."/>
            <person name="Ament-Velasquez S.L."/>
            <person name="Kruys A."/>
            <person name="Hutchinson M.I."/>
            <person name="Powell A.J."/>
            <person name="Barry K."/>
            <person name="Miller A.N."/>
            <person name="Grigoriev I.V."/>
            <person name="Debuchy R."/>
            <person name="Gladieux P."/>
            <person name="Thoren M.H."/>
            <person name="Johannesson H."/>
        </authorList>
    </citation>
    <scope>NUCLEOTIDE SEQUENCE</scope>
    <source>
        <strain evidence="2">PSN293</strain>
    </source>
</reference>
<keyword evidence="1" id="KW-0175">Coiled coil</keyword>
<reference evidence="2" key="1">
    <citation type="journal article" date="2023" name="Mol. Phylogenet. Evol.">
        <title>Genome-scale phylogeny and comparative genomics of the fungal order Sordariales.</title>
        <authorList>
            <person name="Hensen N."/>
            <person name="Bonometti L."/>
            <person name="Westerberg I."/>
            <person name="Brannstrom I.O."/>
            <person name="Guillou S."/>
            <person name="Cros-Aarteil S."/>
            <person name="Calhoun S."/>
            <person name="Haridas S."/>
            <person name="Kuo A."/>
            <person name="Mondo S."/>
            <person name="Pangilinan J."/>
            <person name="Riley R."/>
            <person name="LaButti K."/>
            <person name="Andreopoulos B."/>
            <person name="Lipzen A."/>
            <person name="Chen C."/>
            <person name="Yan M."/>
            <person name="Daum C."/>
            <person name="Ng V."/>
            <person name="Clum A."/>
            <person name="Steindorff A."/>
            <person name="Ohm R.A."/>
            <person name="Martin F."/>
            <person name="Silar P."/>
            <person name="Natvig D.O."/>
            <person name="Lalanne C."/>
            <person name="Gautier V."/>
            <person name="Ament-Velasquez S.L."/>
            <person name="Kruys A."/>
            <person name="Hutchinson M.I."/>
            <person name="Powell A.J."/>
            <person name="Barry K."/>
            <person name="Miller A.N."/>
            <person name="Grigoriev I.V."/>
            <person name="Debuchy R."/>
            <person name="Gladieux P."/>
            <person name="Hiltunen Thoren M."/>
            <person name="Johannesson H."/>
        </authorList>
    </citation>
    <scope>NUCLEOTIDE SEQUENCE</scope>
    <source>
        <strain evidence="2">PSN293</strain>
    </source>
</reference>
<keyword evidence="3" id="KW-1185">Reference proteome</keyword>